<evidence type="ECO:0000313" key="3">
    <source>
        <dbReference type="EMBL" id="GGF37295.1"/>
    </source>
</evidence>
<dbReference type="Proteomes" id="UP000649179">
    <property type="component" value="Unassembled WGS sequence"/>
</dbReference>
<dbReference type="SUPFAM" id="SSF53474">
    <property type="entry name" value="alpha/beta-Hydrolases"/>
    <property type="match status" value="1"/>
</dbReference>
<name>A0A917F0V9_9ACTN</name>
<dbReference type="InterPro" id="IPR000073">
    <property type="entry name" value="AB_hydrolase_1"/>
</dbReference>
<comment type="caution">
    <text evidence="3">The sequence shown here is derived from an EMBL/GenBank/DDBJ whole genome shotgun (WGS) entry which is preliminary data.</text>
</comment>
<sequence>MLLEGFVRRDVVTPGGVRIATWTAGDGPPVLLLHGWPQDHHMWHAVAPDLARDHTVVLTDLRGYGESDAPPPGERSAAYAKRAMATDQLAVMDALGHDRFALVGHDRGARVGHRLALDAPERLTGLAVIDIVPTRHVLETADQALARAYFHWFLLGAPAPVPENVLGADPTGWVRTVLGGPLAGGCDFHPDALAGYVKAHERPEVLAGTIGDYRRRWVSTRTTTVPTPVGASTCRSRCSGEPTGSSAGTTTCSTSGRRTPRS</sequence>
<feature type="region of interest" description="Disordered" evidence="1">
    <location>
        <begin position="224"/>
        <end position="262"/>
    </location>
</feature>
<dbReference type="GO" id="GO:0016020">
    <property type="term" value="C:membrane"/>
    <property type="evidence" value="ECO:0007669"/>
    <property type="project" value="TreeGrafter"/>
</dbReference>
<evidence type="ECO:0000313" key="4">
    <source>
        <dbReference type="Proteomes" id="UP000649179"/>
    </source>
</evidence>
<dbReference type="PANTHER" id="PTHR43798:SF33">
    <property type="entry name" value="HYDROLASE, PUTATIVE (AFU_ORTHOLOGUE AFUA_2G14860)-RELATED"/>
    <property type="match status" value="1"/>
</dbReference>
<proteinExistence type="predicted"/>
<dbReference type="RefSeq" id="WP_229660586.1">
    <property type="nucleotide sequence ID" value="NZ_BMKQ01000001.1"/>
</dbReference>
<dbReference type="PANTHER" id="PTHR43798">
    <property type="entry name" value="MONOACYLGLYCEROL LIPASE"/>
    <property type="match status" value="1"/>
</dbReference>
<dbReference type="EMBL" id="BMKQ01000001">
    <property type="protein sequence ID" value="GGF37295.1"/>
    <property type="molecule type" value="Genomic_DNA"/>
</dbReference>
<evidence type="ECO:0000259" key="2">
    <source>
        <dbReference type="Pfam" id="PF00561"/>
    </source>
</evidence>
<dbReference type="InterPro" id="IPR029058">
    <property type="entry name" value="AB_hydrolase_fold"/>
</dbReference>
<keyword evidence="4" id="KW-1185">Reference proteome</keyword>
<organism evidence="3 4">
    <name type="scientific">Marmoricola endophyticus</name>
    <dbReference type="NCBI Taxonomy" id="2040280"/>
    <lineage>
        <taxon>Bacteria</taxon>
        <taxon>Bacillati</taxon>
        <taxon>Actinomycetota</taxon>
        <taxon>Actinomycetes</taxon>
        <taxon>Propionibacteriales</taxon>
        <taxon>Nocardioidaceae</taxon>
        <taxon>Marmoricola</taxon>
    </lineage>
</organism>
<dbReference type="InterPro" id="IPR050266">
    <property type="entry name" value="AB_hydrolase_sf"/>
</dbReference>
<dbReference type="GO" id="GO:0003824">
    <property type="term" value="F:catalytic activity"/>
    <property type="evidence" value="ECO:0007669"/>
    <property type="project" value="UniProtKB-ARBA"/>
</dbReference>
<dbReference type="Gene3D" id="3.40.50.1820">
    <property type="entry name" value="alpha/beta hydrolase"/>
    <property type="match status" value="1"/>
</dbReference>
<gene>
    <name evidence="3" type="ORF">GCM10011519_08520</name>
</gene>
<reference evidence="3" key="1">
    <citation type="journal article" date="2014" name="Int. J. Syst. Evol. Microbiol.">
        <title>Complete genome sequence of Corynebacterium casei LMG S-19264T (=DSM 44701T), isolated from a smear-ripened cheese.</title>
        <authorList>
            <consortium name="US DOE Joint Genome Institute (JGI-PGF)"/>
            <person name="Walter F."/>
            <person name="Albersmeier A."/>
            <person name="Kalinowski J."/>
            <person name="Ruckert C."/>
        </authorList>
    </citation>
    <scope>NUCLEOTIDE SEQUENCE</scope>
    <source>
        <strain evidence="3">CGMCC 1.16067</strain>
    </source>
</reference>
<dbReference type="Pfam" id="PF00561">
    <property type="entry name" value="Abhydrolase_1"/>
    <property type="match status" value="1"/>
</dbReference>
<feature type="compositionally biased region" description="Low complexity" evidence="1">
    <location>
        <begin position="243"/>
        <end position="262"/>
    </location>
</feature>
<protein>
    <recommendedName>
        <fullName evidence="2">AB hydrolase-1 domain-containing protein</fullName>
    </recommendedName>
</protein>
<reference evidence="3" key="2">
    <citation type="submission" date="2020-09" db="EMBL/GenBank/DDBJ databases">
        <authorList>
            <person name="Sun Q."/>
            <person name="Zhou Y."/>
        </authorList>
    </citation>
    <scope>NUCLEOTIDE SEQUENCE</scope>
    <source>
        <strain evidence="3">CGMCC 1.16067</strain>
    </source>
</reference>
<dbReference type="PRINTS" id="PR00111">
    <property type="entry name" value="ABHYDROLASE"/>
</dbReference>
<dbReference type="AlphaFoldDB" id="A0A917F0V9"/>
<accession>A0A917F0V9</accession>
<feature type="domain" description="AB hydrolase-1" evidence="2">
    <location>
        <begin position="28"/>
        <end position="167"/>
    </location>
</feature>
<evidence type="ECO:0000256" key="1">
    <source>
        <dbReference type="SAM" id="MobiDB-lite"/>
    </source>
</evidence>